<reference evidence="2" key="2">
    <citation type="submission" date="2011-03" db="EMBL/GenBank/DDBJ databases">
        <title>The complete genome of Desulfobacca acetoxidans DSM 11109.</title>
        <authorList>
            <consortium name="US DOE Joint Genome Institute (JGI-PGF)"/>
            <person name="Lucas S."/>
            <person name="Copeland A."/>
            <person name="Lapidus A."/>
            <person name="Bruce D."/>
            <person name="Goodwin L."/>
            <person name="Pitluck S."/>
            <person name="Peters L."/>
            <person name="Kyrpides N."/>
            <person name="Mavromatis K."/>
            <person name="Ivanova N."/>
            <person name="Ovchinnikova G."/>
            <person name="Teshima H."/>
            <person name="Detter J.C."/>
            <person name="Han C."/>
            <person name="Land M."/>
            <person name="Hauser L."/>
            <person name="Markowitz V."/>
            <person name="Cheng J.-F."/>
            <person name="Hugenholtz P."/>
            <person name="Woyke T."/>
            <person name="Wu D."/>
            <person name="Spring S."/>
            <person name="Schueler E."/>
            <person name="Brambilla E."/>
            <person name="Klenk H.-P."/>
            <person name="Eisen J.A."/>
        </authorList>
    </citation>
    <scope>NUCLEOTIDE SEQUENCE [LARGE SCALE GENOMIC DNA]</scope>
    <source>
        <strain evidence="2">ATCC 700848 / DSM 11109 / ASRB2</strain>
    </source>
</reference>
<sequence>MAGSLTRIRLSRQLNKRSWRLKTPGELEEKLTENHFLLLNRLIRLFKIRPGFAMALLLRQTSLLPFGLNILIFISNS</sequence>
<dbReference type="AlphaFoldDB" id="F2NDR2"/>
<name>F2NDR2_DESAR</name>
<evidence type="ECO:0000313" key="2">
    <source>
        <dbReference type="Proteomes" id="UP000000483"/>
    </source>
</evidence>
<dbReference type="KEGG" id="dao:Desac_2592"/>
<organism evidence="1 2">
    <name type="scientific">Desulfobacca acetoxidans (strain ATCC 700848 / DSM 11109 / ASRB2)</name>
    <dbReference type="NCBI Taxonomy" id="880072"/>
    <lineage>
        <taxon>Bacteria</taxon>
        <taxon>Pseudomonadati</taxon>
        <taxon>Thermodesulfobacteriota</taxon>
        <taxon>Desulfobaccia</taxon>
        <taxon>Desulfobaccales</taxon>
        <taxon>Desulfobaccaceae</taxon>
        <taxon>Desulfobacca</taxon>
    </lineage>
</organism>
<gene>
    <name evidence="1" type="ordered locus">Desac_2592</name>
</gene>
<dbReference type="Proteomes" id="UP000000483">
    <property type="component" value="Chromosome"/>
</dbReference>
<accession>F2NDR2</accession>
<dbReference type="EMBL" id="CP002629">
    <property type="protein sequence ID" value="AEB10409.1"/>
    <property type="molecule type" value="Genomic_DNA"/>
</dbReference>
<dbReference type="HOGENOM" id="CLU_2632309_0_0_7"/>
<protein>
    <submittedName>
        <fullName evidence="1">Uncharacterized protein</fullName>
    </submittedName>
</protein>
<evidence type="ECO:0000313" key="1">
    <source>
        <dbReference type="EMBL" id="AEB10409.1"/>
    </source>
</evidence>
<reference evidence="1 2" key="1">
    <citation type="journal article" date="2011" name="Stand. Genomic Sci.">
        <title>Complete genome sequence of the acetate-degrading sulfate reducer Desulfobacca acetoxidans type strain (ASRB2).</title>
        <authorList>
            <person name="Goker M."/>
            <person name="Teshima H."/>
            <person name="Lapidus A."/>
            <person name="Nolan M."/>
            <person name="Lucas S."/>
            <person name="Hammon N."/>
            <person name="Deshpande S."/>
            <person name="Cheng J.F."/>
            <person name="Tapia R."/>
            <person name="Han C."/>
            <person name="Goodwin L."/>
            <person name="Pitluck S."/>
            <person name="Huntemann M."/>
            <person name="Liolios K."/>
            <person name="Ivanova N."/>
            <person name="Pagani I."/>
            <person name="Mavromatis K."/>
            <person name="Ovchinikova G."/>
            <person name="Pati A."/>
            <person name="Chen A."/>
            <person name="Palaniappan K."/>
            <person name="Land M."/>
            <person name="Hauser L."/>
            <person name="Brambilla E.M."/>
            <person name="Rohde M."/>
            <person name="Spring S."/>
            <person name="Detter J.C."/>
            <person name="Woyke T."/>
            <person name="Bristow J."/>
            <person name="Eisen J.A."/>
            <person name="Markowitz V."/>
            <person name="Hugenholtz P."/>
            <person name="Kyrpides N.C."/>
            <person name="Klenk H.P."/>
        </authorList>
    </citation>
    <scope>NUCLEOTIDE SEQUENCE [LARGE SCALE GENOMIC DNA]</scope>
    <source>
        <strain evidence="2">ATCC 700848 / DSM 11109 / ASRB2</strain>
    </source>
</reference>
<proteinExistence type="predicted"/>
<keyword evidence="2" id="KW-1185">Reference proteome</keyword>